<accession>A0A382MBT3</accession>
<gene>
    <name evidence="1" type="ORF">METZ01_LOCUS299307</name>
</gene>
<organism evidence="1">
    <name type="scientific">marine metagenome</name>
    <dbReference type="NCBI Taxonomy" id="408172"/>
    <lineage>
        <taxon>unclassified sequences</taxon>
        <taxon>metagenomes</taxon>
        <taxon>ecological metagenomes</taxon>
    </lineage>
</organism>
<protein>
    <submittedName>
        <fullName evidence="1">Uncharacterized protein</fullName>
    </submittedName>
</protein>
<name>A0A382MBT3_9ZZZZ</name>
<sequence length="38" mass="4314">GTIISTNQDGQSIIEKRWFSDCNFISHDQLDASTQTKQ</sequence>
<reference evidence="1" key="1">
    <citation type="submission" date="2018-05" db="EMBL/GenBank/DDBJ databases">
        <authorList>
            <person name="Lanie J.A."/>
            <person name="Ng W.-L."/>
            <person name="Kazmierczak K.M."/>
            <person name="Andrzejewski T.M."/>
            <person name="Davidsen T.M."/>
            <person name="Wayne K.J."/>
            <person name="Tettelin H."/>
            <person name="Glass J.I."/>
            <person name="Rusch D."/>
            <person name="Podicherti R."/>
            <person name="Tsui H.-C.T."/>
            <person name="Winkler M.E."/>
        </authorList>
    </citation>
    <scope>NUCLEOTIDE SEQUENCE</scope>
</reference>
<dbReference type="EMBL" id="UINC01092673">
    <property type="protein sequence ID" value="SVC46453.1"/>
    <property type="molecule type" value="Genomic_DNA"/>
</dbReference>
<dbReference type="AlphaFoldDB" id="A0A382MBT3"/>
<proteinExistence type="predicted"/>
<evidence type="ECO:0000313" key="1">
    <source>
        <dbReference type="EMBL" id="SVC46453.1"/>
    </source>
</evidence>
<feature type="non-terminal residue" evidence="1">
    <location>
        <position position="1"/>
    </location>
</feature>